<feature type="transmembrane region" description="Helical" evidence="7">
    <location>
        <begin position="862"/>
        <end position="881"/>
    </location>
</feature>
<dbReference type="PANTHER" id="PTHR43791">
    <property type="entry name" value="PERMEASE-RELATED"/>
    <property type="match status" value="1"/>
</dbReference>
<accession>A0A8H2W788</accession>
<dbReference type="GO" id="GO:0016020">
    <property type="term" value="C:membrane"/>
    <property type="evidence" value="ECO:0007669"/>
    <property type="project" value="UniProtKB-SubCell"/>
</dbReference>
<feature type="transmembrane region" description="Helical" evidence="7">
    <location>
        <begin position="188"/>
        <end position="208"/>
    </location>
</feature>
<comment type="subcellular location">
    <subcellularLocation>
        <location evidence="1">Membrane</location>
        <topology evidence="1">Multi-pass membrane protein</topology>
    </subcellularLocation>
</comment>
<keyword evidence="2" id="KW-0813">Transport</keyword>
<feature type="transmembrane region" description="Helical" evidence="7">
    <location>
        <begin position="457"/>
        <end position="477"/>
    </location>
</feature>
<gene>
    <name evidence="8" type="ORF">RDB_LOCUS7883</name>
</gene>
<dbReference type="Pfam" id="PF07690">
    <property type="entry name" value="MFS_1"/>
    <property type="match status" value="1"/>
</dbReference>
<evidence type="ECO:0000256" key="1">
    <source>
        <dbReference type="ARBA" id="ARBA00004141"/>
    </source>
</evidence>
<dbReference type="Gene3D" id="1.20.1250.20">
    <property type="entry name" value="MFS general substrate transporter like domains"/>
    <property type="match status" value="2"/>
</dbReference>
<dbReference type="FunFam" id="1.20.1250.20:FF:000247">
    <property type="entry name" value="MFS general substrate transporter"/>
    <property type="match status" value="1"/>
</dbReference>
<evidence type="ECO:0000256" key="3">
    <source>
        <dbReference type="ARBA" id="ARBA00022692"/>
    </source>
</evidence>
<feature type="transmembrane region" description="Helical" evidence="7">
    <location>
        <begin position="922"/>
        <end position="943"/>
    </location>
</feature>
<dbReference type="InterPro" id="IPR011701">
    <property type="entry name" value="MFS"/>
</dbReference>
<sequence length="1016" mass="114858">MTQTATSASTSISSLEDKNAEGPNSKNPYDGGEIPGTTSSTFNHPHVFDDPTLGKYFVPIAEYEGMHRFDPKATWTEAEERRLVRKVDKLIMVWCCVMFFALQLDRGNISAALSDNLLKDLGLNTNDYNNGQMIFYLSFMCAELPSQLLSKRLGPDVWLPIQLVSWSIVAMSQCRLNSRGSFFATRCLLGLLEGGFIPDMILFLSYFYKGNELPVRLSFFWMSLTLTNISGALLGYGILRMRGIHGWEGWRYLFLIEGVMTAAIGLFSFFWLPPSPTQTKGILRGKNGWFTDREEVIMVNRILRDDPSKGDMHNRQALHLSDFWASIKDYDNWGLYLVGLCAYIPPAPPTAYLTLTLRNLGFSTFNANLLTIPSSVLFIINNFLLTQLSRITKERASVGSLGNIWQLPLLIALSVLSNDTNPWIRYALLTLLLGYPYAHPILVGWNSQNSNTVRTRTVSAALYNIFVQAGNIISTHIYNDDDKPFYHKGNKVLVGITAWNIVLFHLVKLYYIRRNKWKADRWNAMSTEERAHYLETTTDKGNKRLVYYHDTIPHLALSSTSATKTIGNPSENLAQLEILLLTTSKSTLSDLFNGVEESPGTISDALGREHVFDDPKLRKYFESIPEYEGRHRFDPNAIWTESEERSLVRKVDKRIMTWVCIMFFALQLDRGNISAALSDNLLKDLGINTNDYNNRQMIFLLSFMCAELPSQLVSKRLGPDVWLSIQLVAWSIVAMLQCLLKGRSGFFATRCLLGLLEGGFIPGLAHFFKDDPSKGDMHNHQALGLSDFWASIKDYNNCGLYFIGLCAYIPGYPPSNYLTLTLDNLSFNTFNTNLFTIPANVSFIIDNLLLAQLSRIANERSLVGSIGSIWQLPLLIALAVLPDDAGAWVRFALLTLLIGHPYPHPILVGWNSQNSNTVRTRTVSAALYNICVQAGGIIGTHIYNEDDKPYYHKGNKVLVGITCWNIVLFYLVKLYYVQRNKRKATQWNGMTNDEKAHYLETTSDKGNKRLDFVFVH</sequence>
<dbReference type="FunFam" id="1.20.1250.20:FF:000106">
    <property type="entry name" value="MFS transporter, putative"/>
    <property type="match status" value="1"/>
</dbReference>
<reference evidence="8" key="1">
    <citation type="submission" date="2021-01" db="EMBL/GenBank/DDBJ databases">
        <authorList>
            <person name="Kaushik A."/>
        </authorList>
    </citation>
    <scope>NUCLEOTIDE SEQUENCE</scope>
    <source>
        <strain evidence="8">AG1-1C</strain>
    </source>
</reference>
<evidence type="ECO:0000313" key="9">
    <source>
        <dbReference type="Proteomes" id="UP000663846"/>
    </source>
</evidence>
<dbReference type="Proteomes" id="UP000663846">
    <property type="component" value="Unassembled WGS sequence"/>
</dbReference>
<keyword evidence="3 7" id="KW-0812">Transmembrane</keyword>
<organism evidence="8 9">
    <name type="scientific">Rhizoctonia solani</name>
    <dbReference type="NCBI Taxonomy" id="456999"/>
    <lineage>
        <taxon>Eukaryota</taxon>
        <taxon>Fungi</taxon>
        <taxon>Dikarya</taxon>
        <taxon>Basidiomycota</taxon>
        <taxon>Agaricomycotina</taxon>
        <taxon>Agaricomycetes</taxon>
        <taxon>Cantharellales</taxon>
        <taxon>Ceratobasidiaceae</taxon>
        <taxon>Rhizoctonia</taxon>
    </lineage>
</organism>
<feature type="compositionally biased region" description="Low complexity" evidence="6">
    <location>
        <begin position="1"/>
        <end position="14"/>
    </location>
</feature>
<protein>
    <submittedName>
        <fullName evidence="8">Uncharacterized protein</fullName>
    </submittedName>
</protein>
<evidence type="ECO:0000256" key="6">
    <source>
        <dbReference type="SAM" id="MobiDB-lite"/>
    </source>
</evidence>
<evidence type="ECO:0000256" key="5">
    <source>
        <dbReference type="ARBA" id="ARBA00023136"/>
    </source>
</evidence>
<dbReference type="AlphaFoldDB" id="A0A8H2W788"/>
<feature type="transmembrane region" description="Helical" evidence="7">
    <location>
        <begin position="492"/>
        <end position="511"/>
    </location>
</feature>
<evidence type="ECO:0000256" key="4">
    <source>
        <dbReference type="ARBA" id="ARBA00022989"/>
    </source>
</evidence>
<keyword evidence="5 7" id="KW-0472">Membrane</keyword>
<feature type="transmembrane region" description="Helical" evidence="7">
    <location>
        <begin position="747"/>
        <end position="768"/>
    </location>
</feature>
<dbReference type="GO" id="GO:0022857">
    <property type="term" value="F:transmembrane transporter activity"/>
    <property type="evidence" value="ECO:0007669"/>
    <property type="project" value="InterPro"/>
</dbReference>
<feature type="region of interest" description="Disordered" evidence="6">
    <location>
        <begin position="1"/>
        <end position="43"/>
    </location>
</feature>
<dbReference type="SUPFAM" id="SSF103473">
    <property type="entry name" value="MFS general substrate transporter"/>
    <property type="match status" value="2"/>
</dbReference>
<feature type="transmembrane region" description="Helical" evidence="7">
    <location>
        <begin position="251"/>
        <end position="272"/>
    </location>
</feature>
<keyword evidence="4 7" id="KW-1133">Transmembrane helix</keyword>
<feature type="transmembrane region" description="Helical" evidence="7">
    <location>
        <begin position="887"/>
        <end position="910"/>
    </location>
</feature>
<feature type="transmembrane region" description="Helical" evidence="7">
    <location>
        <begin position="365"/>
        <end position="384"/>
    </location>
</feature>
<evidence type="ECO:0000313" key="8">
    <source>
        <dbReference type="EMBL" id="CAE6346781.1"/>
    </source>
</evidence>
<feature type="transmembrane region" description="Helical" evidence="7">
    <location>
        <begin position="220"/>
        <end position="239"/>
    </location>
</feature>
<evidence type="ECO:0000256" key="7">
    <source>
        <dbReference type="SAM" id="Phobius"/>
    </source>
</evidence>
<feature type="transmembrane region" description="Helical" evidence="7">
    <location>
        <begin position="423"/>
        <end position="445"/>
    </location>
</feature>
<feature type="transmembrane region" description="Helical" evidence="7">
    <location>
        <begin position="955"/>
        <end position="976"/>
    </location>
</feature>
<evidence type="ECO:0000256" key="2">
    <source>
        <dbReference type="ARBA" id="ARBA00022448"/>
    </source>
</evidence>
<dbReference type="PANTHER" id="PTHR43791:SF65">
    <property type="entry name" value="MAJOR FACILITATOR SUPERFAMILY (MFS) PROFILE DOMAIN-CONTAINING PROTEIN-RELATED"/>
    <property type="match status" value="1"/>
</dbReference>
<name>A0A8H2W788_9AGAM</name>
<proteinExistence type="predicted"/>
<comment type="caution">
    <text evidence="8">The sequence shown here is derived from an EMBL/GenBank/DDBJ whole genome shotgun (WGS) entry which is preliminary data.</text>
</comment>
<dbReference type="InterPro" id="IPR036259">
    <property type="entry name" value="MFS_trans_sf"/>
</dbReference>
<dbReference type="EMBL" id="CAJMWS010000044">
    <property type="protein sequence ID" value="CAE6346781.1"/>
    <property type="molecule type" value="Genomic_DNA"/>
</dbReference>